<dbReference type="Proteomes" id="UP000000447">
    <property type="component" value="Chromosome"/>
</dbReference>
<dbReference type="PANTHER" id="PTHR43087:SF1">
    <property type="entry name" value="LAO_AO TRANSPORT SYSTEM ATPASE"/>
    <property type="match status" value="1"/>
</dbReference>
<keyword evidence="3" id="KW-0342">GTP-binding</keyword>
<dbReference type="AlphaFoldDB" id="B9KZ89"/>
<dbReference type="OrthoDB" id="9778292at2"/>
<evidence type="ECO:0000256" key="1">
    <source>
        <dbReference type="ARBA" id="ARBA00022741"/>
    </source>
</evidence>
<evidence type="ECO:0000256" key="2">
    <source>
        <dbReference type="ARBA" id="ARBA00022801"/>
    </source>
</evidence>
<dbReference type="PANTHER" id="PTHR43087">
    <property type="entry name" value="LYSINE/ARGININE/ORNITHINE TRANSPORT SYSTEM KINASE"/>
    <property type="match status" value="1"/>
</dbReference>
<evidence type="ECO:0000256" key="4">
    <source>
        <dbReference type="ARBA" id="ARBA00023186"/>
    </source>
</evidence>
<dbReference type="Gene3D" id="3.40.50.300">
    <property type="entry name" value="P-loop containing nucleotide triphosphate hydrolases"/>
    <property type="match status" value="1"/>
</dbReference>
<dbReference type="KEGG" id="tro:trd_0803"/>
<proteinExistence type="predicted"/>
<sequence>MSQDLGNLLEGVRNRDRSSLARALSLLERYPDVAHLLPRERGGHATVVAVAGPPGAGKSTLLGRVAAEITMRDMSVAVLAFDPVSPRSGGALLGDRIRMLDAAEHPNVYVRSIAARDPAGSPVLPALLAVLDLYGFDFVFLEAVGAGQEASPLLLAADLALLVLVPGLGDSVQTLKAGVLEIADLIVINKSDRPGAAELVRDLSAYYRLLADTSHPVPPILQTVGSEGQGITAVLEAITELRDRYAASGILEERRRRAATRLWQHTLRTRCLRIIDELLNDGPAPDDGDHEMGTRERQLYRKLAERFALLAASSDDSR</sequence>
<keyword evidence="6" id="KW-1185">Reference proteome</keyword>
<accession>B9KZ89</accession>
<dbReference type="InterPro" id="IPR027417">
    <property type="entry name" value="P-loop_NTPase"/>
</dbReference>
<evidence type="ECO:0000256" key="3">
    <source>
        <dbReference type="ARBA" id="ARBA00023134"/>
    </source>
</evidence>
<dbReference type="EMBL" id="CP001275">
    <property type="protein sequence ID" value="ACM05745.1"/>
    <property type="molecule type" value="Genomic_DNA"/>
</dbReference>
<reference evidence="5 6" key="1">
    <citation type="journal article" date="2009" name="PLoS ONE">
        <title>Complete genome sequence of the aerobic CO-oxidizing thermophile Thermomicrobium roseum.</title>
        <authorList>
            <person name="Wu D."/>
            <person name="Raymond J."/>
            <person name="Wu M."/>
            <person name="Chatterji S."/>
            <person name="Ren Q."/>
            <person name="Graham J.E."/>
            <person name="Bryant D.A."/>
            <person name="Robb F."/>
            <person name="Colman A."/>
            <person name="Tallon L.J."/>
            <person name="Badger J.H."/>
            <person name="Madupu R."/>
            <person name="Ward N.L."/>
            <person name="Eisen J.A."/>
        </authorList>
    </citation>
    <scope>NUCLEOTIDE SEQUENCE [LARGE SCALE GENOMIC DNA]</scope>
    <source>
        <strain evidence="6">ATCC 27502 / DSM 5159 / P-2</strain>
    </source>
</reference>
<evidence type="ECO:0000313" key="6">
    <source>
        <dbReference type="Proteomes" id="UP000000447"/>
    </source>
</evidence>
<name>B9KZ89_THERP</name>
<evidence type="ECO:0000313" key="5">
    <source>
        <dbReference type="EMBL" id="ACM05745.1"/>
    </source>
</evidence>
<keyword evidence="4" id="KW-0143">Chaperone</keyword>
<dbReference type="SUPFAM" id="SSF52540">
    <property type="entry name" value="P-loop containing nucleoside triphosphate hydrolases"/>
    <property type="match status" value="1"/>
</dbReference>
<dbReference type="eggNOG" id="COG1703">
    <property type="taxonomic scope" value="Bacteria"/>
</dbReference>
<organism evidence="5 6">
    <name type="scientific">Thermomicrobium roseum (strain ATCC 27502 / DSM 5159 / P-2)</name>
    <dbReference type="NCBI Taxonomy" id="309801"/>
    <lineage>
        <taxon>Bacteria</taxon>
        <taxon>Pseudomonadati</taxon>
        <taxon>Thermomicrobiota</taxon>
        <taxon>Thermomicrobia</taxon>
        <taxon>Thermomicrobiales</taxon>
        <taxon>Thermomicrobiaceae</taxon>
        <taxon>Thermomicrobium</taxon>
    </lineage>
</organism>
<dbReference type="GO" id="GO:0016787">
    <property type="term" value="F:hydrolase activity"/>
    <property type="evidence" value="ECO:0007669"/>
    <property type="project" value="UniProtKB-KW"/>
</dbReference>
<keyword evidence="1" id="KW-0547">Nucleotide-binding</keyword>
<dbReference type="InterPro" id="IPR052040">
    <property type="entry name" value="GTPase/Isobutyryl-CoA_mutase"/>
</dbReference>
<protein>
    <submittedName>
        <fullName evidence="5">ArgK protein</fullName>
    </submittedName>
</protein>
<dbReference type="GO" id="GO:0005525">
    <property type="term" value="F:GTP binding"/>
    <property type="evidence" value="ECO:0007669"/>
    <property type="project" value="UniProtKB-KW"/>
</dbReference>
<dbReference type="STRING" id="309801.trd_0803"/>
<dbReference type="RefSeq" id="WP_012642188.1">
    <property type="nucleotide sequence ID" value="NC_011959.1"/>
</dbReference>
<dbReference type="Pfam" id="PF03308">
    <property type="entry name" value="MeaB"/>
    <property type="match status" value="1"/>
</dbReference>
<gene>
    <name evidence="5" type="ordered locus">trd_0803</name>
</gene>
<keyword evidence="2" id="KW-0378">Hydrolase</keyword>
<dbReference type="HOGENOM" id="CLU_043725_1_1_0"/>